<dbReference type="AlphaFoldDB" id="A0A9X0DGD9"/>
<protein>
    <recommendedName>
        <fullName evidence="4">Small secreted protein</fullName>
    </recommendedName>
</protein>
<keyword evidence="3" id="KW-1185">Reference proteome</keyword>
<evidence type="ECO:0000256" key="1">
    <source>
        <dbReference type="SAM" id="SignalP"/>
    </source>
</evidence>
<dbReference type="Proteomes" id="UP001152300">
    <property type="component" value="Unassembled WGS sequence"/>
</dbReference>
<gene>
    <name evidence="2" type="ORF">OCU04_009724</name>
</gene>
<dbReference type="OrthoDB" id="3479883at2759"/>
<proteinExistence type="predicted"/>
<evidence type="ECO:0000313" key="2">
    <source>
        <dbReference type="EMBL" id="KAJ8061939.1"/>
    </source>
</evidence>
<dbReference type="EMBL" id="JAPEIS010000011">
    <property type="protein sequence ID" value="KAJ8061939.1"/>
    <property type="molecule type" value="Genomic_DNA"/>
</dbReference>
<feature type="signal peptide" evidence="1">
    <location>
        <begin position="1"/>
        <end position="19"/>
    </location>
</feature>
<evidence type="ECO:0008006" key="4">
    <source>
        <dbReference type="Google" id="ProtNLM"/>
    </source>
</evidence>
<feature type="chain" id="PRO_5040899869" description="Small secreted protein" evidence="1">
    <location>
        <begin position="20"/>
        <end position="181"/>
    </location>
</feature>
<keyword evidence="1" id="KW-0732">Signal</keyword>
<accession>A0A9X0DGD9</accession>
<organism evidence="2 3">
    <name type="scientific">Sclerotinia nivalis</name>
    <dbReference type="NCBI Taxonomy" id="352851"/>
    <lineage>
        <taxon>Eukaryota</taxon>
        <taxon>Fungi</taxon>
        <taxon>Dikarya</taxon>
        <taxon>Ascomycota</taxon>
        <taxon>Pezizomycotina</taxon>
        <taxon>Leotiomycetes</taxon>
        <taxon>Helotiales</taxon>
        <taxon>Sclerotiniaceae</taxon>
        <taxon>Sclerotinia</taxon>
    </lineage>
</organism>
<name>A0A9X0DGD9_9HELO</name>
<sequence length="181" mass="19982">MKYLAVIFIIAISAVVSYAMPAAVADPLPDLFTIASSHADLKPRKSKTKSKNPTPQLCAQKALAFGDKTCTFVYQFNGDSATPFIVDTDCVIRTPGQVPNEVSSSNWYDQFRTCNVVKLNEVIQRTWEPTNTEYFMPLYQSDGRASKDGQLGPSENGHVDPREACTLKYNDLPDKGGCQSF</sequence>
<reference evidence="2" key="1">
    <citation type="submission" date="2022-11" db="EMBL/GenBank/DDBJ databases">
        <title>Genome Resource of Sclerotinia nivalis Strain SnTB1, a Plant Pathogen Isolated from American Ginseng.</title>
        <authorList>
            <person name="Fan S."/>
        </authorList>
    </citation>
    <scope>NUCLEOTIDE SEQUENCE</scope>
    <source>
        <strain evidence="2">SnTB1</strain>
    </source>
</reference>
<comment type="caution">
    <text evidence="2">The sequence shown here is derived from an EMBL/GenBank/DDBJ whole genome shotgun (WGS) entry which is preliminary data.</text>
</comment>
<evidence type="ECO:0000313" key="3">
    <source>
        <dbReference type="Proteomes" id="UP001152300"/>
    </source>
</evidence>